<organism evidence="1 2">
    <name type="scientific">Formivibrio citricus</name>
    <dbReference type="NCBI Taxonomy" id="83765"/>
    <lineage>
        <taxon>Bacteria</taxon>
        <taxon>Pseudomonadati</taxon>
        <taxon>Pseudomonadota</taxon>
        <taxon>Betaproteobacteria</taxon>
        <taxon>Neisseriales</taxon>
        <taxon>Chitinibacteraceae</taxon>
        <taxon>Formivibrio</taxon>
    </lineage>
</organism>
<dbReference type="Proteomes" id="UP000242869">
    <property type="component" value="Unassembled WGS sequence"/>
</dbReference>
<dbReference type="EMBL" id="FOVE01000011">
    <property type="protein sequence ID" value="SFN53337.1"/>
    <property type="molecule type" value="Genomic_DNA"/>
</dbReference>
<dbReference type="AlphaFoldDB" id="A0A1I4ZT45"/>
<keyword evidence="2" id="KW-1185">Reference proteome</keyword>
<reference evidence="2" key="1">
    <citation type="submission" date="2016-10" db="EMBL/GenBank/DDBJ databases">
        <authorList>
            <person name="Varghese N."/>
            <person name="Submissions S."/>
        </authorList>
    </citation>
    <scope>NUCLEOTIDE SEQUENCE [LARGE SCALE GENOMIC DNA]</scope>
    <source>
        <strain evidence="2">DSM 6150</strain>
    </source>
</reference>
<evidence type="ECO:0000313" key="2">
    <source>
        <dbReference type="Proteomes" id="UP000242869"/>
    </source>
</evidence>
<proteinExistence type="predicted"/>
<protein>
    <submittedName>
        <fullName evidence="1">Uncharacterized protein</fullName>
    </submittedName>
</protein>
<gene>
    <name evidence="1" type="ORF">SAMN05660284_01703</name>
</gene>
<dbReference type="RefSeq" id="WP_091194477.1">
    <property type="nucleotide sequence ID" value="NZ_FOVE01000011.1"/>
</dbReference>
<name>A0A1I4ZT45_9NEIS</name>
<dbReference type="OrthoDB" id="8590048at2"/>
<evidence type="ECO:0000313" key="1">
    <source>
        <dbReference type="EMBL" id="SFN53337.1"/>
    </source>
</evidence>
<accession>A0A1I4ZT45</accession>
<sequence>MDSLRIELGISPLSSLEVEQVLTAMRTVWQPPSWIKRQSCGSAWLLMLRHETAPKPGENPNWFAEKLVAAIWLAIGRYACITLDIETSQKDEPCLLMFSEEDYQRILRDFRFSHSNIRS</sequence>